<evidence type="ECO:0000256" key="5">
    <source>
        <dbReference type="ARBA" id="ARBA00022840"/>
    </source>
</evidence>
<dbReference type="InterPro" id="IPR014729">
    <property type="entry name" value="Rossmann-like_a/b/a_fold"/>
</dbReference>
<dbReference type="InterPro" id="IPR002302">
    <property type="entry name" value="Leu-tRNA-ligase"/>
</dbReference>
<evidence type="ECO:0000259" key="11">
    <source>
        <dbReference type="Pfam" id="PF00133"/>
    </source>
</evidence>
<dbReference type="FunFam" id="1.10.730.10:FF:000002">
    <property type="entry name" value="Leucine--tRNA ligase"/>
    <property type="match status" value="1"/>
</dbReference>
<keyword evidence="5 9" id="KW-0067">ATP-binding</keyword>
<dbReference type="CDD" id="cd07958">
    <property type="entry name" value="Anticodon_Ia_Leu_BEm"/>
    <property type="match status" value="1"/>
</dbReference>
<dbReference type="GO" id="GO:0004823">
    <property type="term" value="F:leucine-tRNA ligase activity"/>
    <property type="evidence" value="ECO:0007669"/>
    <property type="project" value="UniProtKB-UniRule"/>
</dbReference>
<dbReference type="GO" id="GO:0002161">
    <property type="term" value="F:aminoacyl-tRNA deacylase activity"/>
    <property type="evidence" value="ECO:0007669"/>
    <property type="project" value="InterPro"/>
</dbReference>
<dbReference type="PANTHER" id="PTHR43740:SF2">
    <property type="entry name" value="LEUCINE--TRNA LIGASE, MITOCHONDRIAL"/>
    <property type="match status" value="1"/>
</dbReference>
<reference evidence="14 15" key="1">
    <citation type="journal article" date="2016" name="Nat. Commun.">
        <title>Thousands of microbial genomes shed light on interconnected biogeochemical processes in an aquifer system.</title>
        <authorList>
            <person name="Anantharaman K."/>
            <person name="Brown C.T."/>
            <person name="Hug L.A."/>
            <person name="Sharon I."/>
            <person name="Castelle C.J."/>
            <person name="Probst A.J."/>
            <person name="Thomas B.C."/>
            <person name="Singh A."/>
            <person name="Wilkins M.J."/>
            <person name="Karaoz U."/>
            <person name="Brodie E.L."/>
            <person name="Williams K.H."/>
            <person name="Hubbard S.S."/>
            <person name="Banfield J.F."/>
        </authorList>
    </citation>
    <scope>NUCLEOTIDE SEQUENCE [LARGE SCALE GENOMIC DNA]</scope>
</reference>
<comment type="caution">
    <text evidence="14">The sequence shown here is derived from an EMBL/GenBank/DDBJ whole genome shotgun (WGS) entry which is preliminary data.</text>
</comment>
<dbReference type="PRINTS" id="PR00985">
    <property type="entry name" value="TRNASYNTHLEU"/>
</dbReference>
<evidence type="ECO:0000256" key="3">
    <source>
        <dbReference type="ARBA" id="ARBA00022598"/>
    </source>
</evidence>
<dbReference type="Gene3D" id="3.40.50.620">
    <property type="entry name" value="HUPs"/>
    <property type="match status" value="1"/>
</dbReference>
<keyword evidence="3 9" id="KW-0436">Ligase</keyword>
<dbReference type="GO" id="GO:0005829">
    <property type="term" value="C:cytosol"/>
    <property type="evidence" value="ECO:0007669"/>
    <property type="project" value="TreeGrafter"/>
</dbReference>
<feature type="short sequence motif" description="'KMSKS' region" evidence="9">
    <location>
        <begin position="605"/>
        <end position="609"/>
    </location>
</feature>
<feature type="binding site" evidence="9">
    <location>
        <position position="608"/>
    </location>
    <ligand>
        <name>ATP</name>
        <dbReference type="ChEBI" id="CHEBI:30616"/>
    </ligand>
</feature>
<dbReference type="PANTHER" id="PTHR43740">
    <property type="entry name" value="LEUCYL-TRNA SYNTHETASE"/>
    <property type="match status" value="1"/>
</dbReference>
<dbReference type="SUPFAM" id="SSF47323">
    <property type="entry name" value="Anticodon-binding domain of a subclass of class I aminoacyl-tRNA synthetases"/>
    <property type="match status" value="1"/>
</dbReference>
<dbReference type="NCBIfam" id="TIGR00396">
    <property type="entry name" value="leuS_bact"/>
    <property type="match status" value="1"/>
</dbReference>
<evidence type="ECO:0000256" key="1">
    <source>
        <dbReference type="ARBA" id="ARBA00005594"/>
    </source>
</evidence>
<dbReference type="Gene3D" id="3.90.740.10">
    <property type="entry name" value="Valyl/Leucyl/Isoleucyl-tRNA synthetase, editing domain"/>
    <property type="match status" value="1"/>
</dbReference>
<dbReference type="InterPro" id="IPR001412">
    <property type="entry name" value="aa-tRNA-synth_I_CS"/>
</dbReference>
<evidence type="ECO:0000256" key="9">
    <source>
        <dbReference type="HAMAP-Rule" id="MF_00049"/>
    </source>
</evidence>
<dbReference type="EMBL" id="MHIF01000024">
    <property type="protein sequence ID" value="OGY47825.1"/>
    <property type="molecule type" value="Genomic_DNA"/>
</dbReference>
<dbReference type="InterPro" id="IPR025709">
    <property type="entry name" value="Leu_tRNA-synth_edit"/>
</dbReference>
<dbReference type="InterPro" id="IPR009080">
    <property type="entry name" value="tRNAsynth_Ia_anticodon-bd"/>
</dbReference>
<evidence type="ECO:0000256" key="8">
    <source>
        <dbReference type="ARBA" id="ARBA00047469"/>
    </source>
</evidence>
<dbReference type="Pfam" id="PF13603">
    <property type="entry name" value="tRNA-synt_1_2"/>
    <property type="match status" value="1"/>
</dbReference>
<dbReference type="EC" id="6.1.1.4" evidence="9"/>
<dbReference type="FunFam" id="3.40.50.620:FF:000056">
    <property type="entry name" value="Leucine--tRNA ligase"/>
    <property type="match status" value="1"/>
</dbReference>
<evidence type="ECO:0000259" key="13">
    <source>
        <dbReference type="Pfam" id="PF13603"/>
    </source>
</evidence>
<dbReference type="InterPro" id="IPR009008">
    <property type="entry name" value="Val/Leu/Ile-tRNA-synth_edit"/>
</dbReference>
<comment type="caution">
    <text evidence="9">Lacks conserved residue(s) required for the propagation of feature annotation.</text>
</comment>
<keyword evidence="4 9" id="KW-0547">Nucleotide-binding</keyword>
<dbReference type="AlphaFoldDB" id="A0A1G1Y658"/>
<dbReference type="InterPro" id="IPR013155">
    <property type="entry name" value="M/V/L/I-tRNA-synth_anticd-bd"/>
</dbReference>
<evidence type="ECO:0000256" key="7">
    <source>
        <dbReference type="ARBA" id="ARBA00023146"/>
    </source>
</evidence>
<organism evidence="14 15">
    <name type="scientific">Candidatus Buchananbacteria bacterium RIFCSPHIGHO2_01_FULL_46_12</name>
    <dbReference type="NCBI Taxonomy" id="1797536"/>
    <lineage>
        <taxon>Bacteria</taxon>
        <taxon>Candidatus Buchananiibacteriota</taxon>
    </lineage>
</organism>
<dbReference type="SUPFAM" id="SSF52374">
    <property type="entry name" value="Nucleotidylyl transferase"/>
    <property type="match status" value="1"/>
</dbReference>
<feature type="domain" description="Methionyl/Valyl/Leucyl/Isoleucyl-tRNA synthetase anticodon-binding" evidence="12">
    <location>
        <begin position="675"/>
        <end position="790"/>
    </location>
</feature>
<dbReference type="Gene3D" id="1.10.730.10">
    <property type="entry name" value="Isoleucyl-tRNA Synthetase, Domain 1"/>
    <property type="match status" value="2"/>
</dbReference>
<evidence type="ECO:0000256" key="2">
    <source>
        <dbReference type="ARBA" id="ARBA00022490"/>
    </source>
</evidence>
<dbReference type="GO" id="GO:0006429">
    <property type="term" value="P:leucyl-tRNA aminoacylation"/>
    <property type="evidence" value="ECO:0007669"/>
    <property type="project" value="UniProtKB-UniRule"/>
</dbReference>
<dbReference type="HAMAP" id="MF_00049_B">
    <property type="entry name" value="Leu_tRNA_synth_B"/>
    <property type="match status" value="1"/>
</dbReference>
<dbReference type="CDD" id="cd00812">
    <property type="entry name" value="LeuRS_core"/>
    <property type="match status" value="1"/>
</dbReference>
<dbReference type="Pfam" id="PF00133">
    <property type="entry name" value="tRNA-synt_1"/>
    <property type="match status" value="2"/>
</dbReference>
<comment type="catalytic activity">
    <reaction evidence="8 9">
        <text>tRNA(Leu) + L-leucine + ATP = L-leucyl-tRNA(Leu) + AMP + diphosphate</text>
        <dbReference type="Rhea" id="RHEA:11688"/>
        <dbReference type="Rhea" id="RHEA-COMP:9613"/>
        <dbReference type="Rhea" id="RHEA-COMP:9622"/>
        <dbReference type="ChEBI" id="CHEBI:30616"/>
        <dbReference type="ChEBI" id="CHEBI:33019"/>
        <dbReference type="ChEBI" id="CHEBI:57427"/>
        <dbReference type="ChEBI" id="CHEBI:78442"/>
        <dbReference type="ChEBI" id="CHEBI:78494"/>
        <dbReference type="ChEBI" id="CHEBI:456215"/>
        <dbReference type="EC" id="6.1.1.4"/>
    </reaction>
</comment>
<evidence type="ECO:0000313" key="14">
    <source>
        <dbReference type="EMBL" id="OGY47825.1"/>
    </source>
</evidence>
<name>A0A1G1Y658_9BACT</name>
<evidence type="ECO:0000256" key="10">
    <source>
        <dbReference type="RuleBase" id="RU363035"/>
    </source>
</evidence>
<dbReference type="GO" id="GO:0005524">
    <property type="term" value="F:ATP binding"/>
    <property type="evidence" value="ECO:0007669"/>
    <property type="project" value="UniProtKB-UniRule"/>
</dbReference>
<keyword evidence="2 9" id="KW-0963">Cytoplasm</keyword>
<dbReference type="PROSITE" id="PS00178">
    <property type="entry name" value="AA_TRNA_LIGASE_I"/>
    <property type="match status" value="1"/>
</dbReference>
<evidence type="ECO:0000313" key="15">
    <source>
        <dbReference type="Proteomes" id="UP000178432"/>
    </source>
</evidence>
<evidence type="ECO:0000259" key="12">
    <source>
        <dbReference type="Pfam" id="PF08264"/>
    </source>
</evidence>
<feature type="domain" description="Leucyl-tRNA synthetase editing" evidence="13">
    <location>
        <begin position="221"/>
        <end position="417"/>
    </location>
</feature>
<dbReference type="InterPro" id="IPR002300">
    <property type="entry name" value="aa-tRNA-synth_Ia"/>
</dbReference>
<dbReference type="FunFam" id="3.40.50.620:FF:000003">
    <property type="entry name" value="Leucine--tRNA ligase"/>
    <property type="match status" value="1"/>
</dbReference>
<comment type="subcellular location">
    <subcellularLocation>
        <location evidence="9">Cytoplasm</location>
    </subcellularLocation>
</comment>
<feature type="domain" description="Aminoacyl-tRNA synthetase class Ia" evidence="11">
    <location>
        <begin position="13"/>
        <end position="214"/>
    </location>
</feature>
<evidence type="ECO:0000256" key="6">
    <source>
        <dbReference type="ARBA" id="ARBA00022917"/>
    </source>
</evidence>
<dbReference type="SUPFAM" id="SSF50677">
    <property type="entry name" value="ValRS/IleRS/LeuRS editing domain"/>
    <property type="match status" value="1"/>
</dbReference>
<feature type="domain" description="Aminoacyl-tRNA synthetase class Ia" evidence="11">
    <location>
        <begin position="584"/>
        <end position="633"/>
    </location>
</feature>
<dbReference type="Pfam" id="PF08264">
    <property type="entry name" value="Anticodon_1"/>
    <property type="match status" value="1"/>
</dbReference>
<dbReference type="Proteomes" id="UP000178432">
    <property type="component" value="Unassembled WGS sequence"/>
</dbReference>
<gene>
    <name evidence="9" type="primary">leuS</name>
    <name evidence="14" type="ORF">A2663_04030</name>
</gene>
<comment type="similarity">
    <text evidence="1 9 10">Belongs to the class-I aminoacyl-tRNA synthetase family.</text>
</comment>
<proteinExistence type="inferred from homology"/>
<keyword evidence="7 9" id="KW-0030">Aminoacyl-tRNA synthetase</keyword>
<evidence type="ECO:0000256" key="4">
    <source>
        <dbReference type="ARBA" id="ARBA00022741"/>
    </source>
</evidence>
<accession>A0A1G1Y658</accession>
<protein>
    <recommendedName>
        <fullName evidence="9">Leucine--tRNA ligase</fullName>
        <ecNumber evidence="9">6.1.1.4</ecNumber>
    </recommendedName>
    <alternativeName>
        <fullName evidence="9">Leucyl-tRNA synthetase</fullName>
        <shortName evidence="9">LeuRS</shortName>
    </alternativeName>
</protein>
<sequence>MSTYDPSVLEPYWQKYWEENKTFAAPDKSGKEKFYCLVEFPYPSSDGLHVGHPRSYTALDILARKKRMQGYNVLYPIGFDAFGLPSENYAIKTGIHPAKTTEKNIKIFTRQLKSLGLSFDWARQITTTDPKYYKWTQWIFLKMHEAGLAYKAKIPINWCLACKTGLANEEVVAGKCERCGGQVAKREKEQWMLKITQYADRLIGDLAEVDYQERIRIQQVNWIGRSEGATIKFQITNSKFQTNSKSQIPNSKPELEVYTTRPDTLFGATFMVIAPEHELIENYKPRIANFNEVEAYAEKAKRKSDLERTDLAKEKTGVEIKGLKAINPANHQEIPIFAADYVLAGYGTAAIMAVPAHDARDWEFAKKFNLPITEVISGGDVKKEAYTEIKNGQLVNSGQFDNLSVSEAIGAITQWLEERNLGKKAVNYKLRDWVFSRQRYWGEPIPMVYCQNCKDSGDSETGWAPVPEIDLPVKLPDVEKYEPAGTGESPLSAMTKWVNTKCPVCGGKALRETDTMPNWAGSNWYFLRYIDPKNGKALADKRKLEYWAPVDWYNGGMEHTTLHLLYSRFIYKFLWDIGAVPKSCGSEPYKKRTSHGMILGAGGEKMSKSRGNVVNPDEVVKQFGADTLRVYEMFMGPFDQAIPWDTKGVVGARRFLEKVWSIYNGAVKIVDLPNRELTGLVHKTIKKIGQDIETQDYNTAVSALMILTNKILELSEADKESLAALAKIISPFAPHLGEELWQKLGNKKTIAYEPWPEFDENFIKAENFEMIIQVNGKLRDKILAPSDTDEPAAEILARQSPKVNVLLAGKAVKNVIFVPGRLINFVV</sequence>
<keyword evidence="6 9" id="KW-0648">Protein biosynthesis</keyword>